<evidence type="ECO:0000313" key="2">
    <source>
        <dbReference type="Proteomes" id="UP001617427"/>
    </source>
</evidence>
<sequence>MQEHLQSEQSRWSKTMHWLKRIGAGVGIATMLAPSIAQSQQSQQPPQHWISYAQLASNQFAAWLSDPADDAVVRLHAWMQERLLKEGQPLPPPLVTRVWVAPSGKVERLEFASLGNAQADNDLRALLTAQPLSEPPPPDMRQPMVLQLTLDFPQK</sequence>
<accession>A0ABW8F3R2</accession>
<comment type="caution">
    <text evidence="1">The sequence shown here is derived from an EMBL/GenBank/DDBJ whole genome shotgun (WGS) entry which is preliminary data.</text>
</comment>
<name>A0ABW8F3R2_9BURK</name>
<protein>
    <submittedName>
        <fullName evidence="1">YbaB/EbfC family DNA-binding protein</fullName>
    </submittedName>
</protein>
<keyword evidence="1" id="KW-0238">DNA-binding</keyword>
<keyword evidence="2" id="KW-1185">Reference proteome</keyword>
<evidence type="ECO:0000313" key="1">
    <source>
        <dbReference type="EMBL" id="MFJ3047927.1"/>
    </source>
</evidence>
<dbReference type="Proteomes" id="UP001617427">
    <property type="component" value="Unassembled WGS sequence"/>
</dbReference>
<organism evidence="1 2">
    <name type="scientific">Herbaspirillum chlorophenolicum</name>
    <dbReference type="NCBI Taxonomy" id="211589"/>
    <lineage>
        <taxon>Bacteria</taxon>
        <taxon>Pseudomonadati</taxon>
        <taxon>Pseudomonadota</taxon>
        <taxon>Betaproteobacteria</taxon>
        <taxon>Burkholderiales</taxon>
        <taxon>Oxalobacteraceae</taxon>
        <taxon>Herbaspirillum</taxon>
    </lineage>
</organism>
<reference evidence="1 2" key="1">
    <citation type="submission" date="2024-10" db="EMBL/GenBank/DDBJ databases">
        <title>The Natural Products Discovery Center: Release of the First 8490 Sequenced Strains for Exploring Actinobacteria Biosynthetic Diversity.</title>
        <authorList>
            <person name="Kalkreuter E."/>
            <person name="Kautsar S.A."/>
            <person name="Yang D."/>
            <person name="Bader C.D."/>
            <person name="Teijaro C.N."/>
            <person name="Fluegel L."/>
            <person name="Davis C.M."/>
            <person name="Simpson J.R."/>
            <person name="Lauterbach L."/>
            <person name="Steele A.D."/>
            <person name="Gui C."/>
            <person name="Meng S."/>
            <person name="Li G."/>
            <person name="Viehrig K."/>
            <person name="Ye F."/>
            <person name="Su P."/>
            <person name="Kiefer A.F."/>
            <person name="Nichols A."/>
            <person name="Cepeda A.J."/>
            <person name="Yan W."/>
            <person name="Fan B."/>
            <person name="Jiang Y."/>
            <person name="Adhikari A."/>
            <person name="Zheng C.-J."/>
            <person name="Schuster L."/>
            <person name="Cowan T.M."/>
            <person name="Smanski M.J."/>
            <person name="Chevrette M.G."/>
            <person name="De Carvalho L.P.S."/>
            <person name="Shen B."/>
        </authorList>
    </citation>
    <scope>NUCLEOTIDE SEQUENCE [LARGE SCALE GENOMIC DNA]</scope>
    <source>
        <strain evidence="1 2">NPDC087045</strain>
    </source>
</reference>
<dbReference type="GO" id="GO:0003677">
    <property type="term" value="F:DNA binding"/>
    <property type="evidence" value="ECO:0007669"/>
    <property type="project" value="UniProtKB-KW"/>
</dbReference>
<dbReference type="EMBL" id="JBIUZV010000013">
    <property type="protein sequence ID" value="MFJ3047927.1"/>
    <property type="molecule type" value="Genomic_DNA"/>
</dbReference>
<proteinExistence type="predicted"/>
<dbReference type="RefSeq" id="WP_402702700.1">
    <property type="nucleotide sequence ID" value="NZ_JBIUZV010000013.1"/>
</dbReference>
<gene>
    <name evidence="1" type="ORF">ACIPEN_19025</name>
</gene>